<reference evidence="1 2" key="1">
    <citation type="submission" date="2024-09" db="EMBL/GenBank/DDBJ databases">
        <authorList>
            <person name="Sun Q."/>
            <person name="Mori K."/>
        </authorList>
    </citation>
    <scope>NUCLEOTIDE SEQUENCE [LARGE SCALE GENOMIC DNA]</scope>
    <source>
        <strain evidence="1 2">JCM 15389</strain>
    </source>
</reference>
<organism evidence="1 2">
    <name type="scientific">Aciditerrimonas ferrireducens</name>
    <dbReference type="NCBI Taxonomy" id="667306"/>
    <lineage>
        <taxon>Bacteria</taxon>
        <taxon>Bacillati</taxon>
        <taxon>Actinomycetota</taxon>
        <taxon>Acidimicrobiia</taxon>
        <taxon>Acidimicrobiales</taxon>
        <taxon>Acidimicrobiaceae</taxon>
        <taxon>Aciditerrimonas</taxon>
    </lineage>
</organism>
<evidence type="ECO:0000313" key="2">
    <source>
        <dbReference type="Proteomes" id="UP001589788"/>
    </source>
</evidence>
<sequence length="62" mass="5935">VGCQVSDIVGMAATPNGGGYWLVAADGGIFSFGNAPFEGSMGGVALDKPLVGMAASATAQGS</sequence>
<dbReference type="RefSeq" id="WP_377789938.1">
    <property type="nucleotide sequence ID" value="NZ_JBHLYQ010000094.1"/>
</dbReference>
<protein>
    <submittedName>
        <fullName evidence="1">Uncharacterized protein</fullName>
    </submittedName>
</protein>
<name>A0ABV6C3W7_9ACTN</name>
<proteinExistence type="predicted"/>
<gene>
    <name evidence="1" type="ORF">ACFFRE_09485</name>
</gene>
<feature type="non-terminal residue" evidence="1">
    <location>
        <position position="1"/>
    </location>
</feature>
<accession>A0ABV6C3W7</accession>
<evidence type="ECO:0000313" key="1">
    <source>
        <dbReference type="EMBL" id="MFC0082372.1"/>
    </source>
</evidence>
<dbReference type="EMBL" id="JBHLYQ010000094">
    <property type="protein sequence ID" value="MFC0082372.1"/>
    <property type="molecule type" value="Genomic_DNA"/>
</dbReference>
<keyword evidence="2" id="KW-1185">Reference proteome</keyword>
<dbReference type="Proteomes" id="UP001589788">
    <property type="component" value="Unassembled WGS sequence"/>
</dbReference>
<comment type="caution">
    <text evidence="1">The sequence shown here is derived from an EMBL/GenBank/DDBJ whole genome shotgun (WGS) entry which is preliminary data.</text>
</comment>